<comment type="caution">
    <text evidence="1">The sequence shown here is derived from an EMBL/GenBank/DDBJ whole genome shotgun (WGS) entry which is preliminary data.</text>
</comment>
<protein>
    <submittedName>
        <fullName evidence="1">Uncharacterized protein</fullName>
    </submittedName>
</protein>
<reference evidence="1" key="1">
    <citation type="submission" date="2023-03" db="EMBL/GenBank/DDBJ databases">
        <title>Massive genome expansion in bonnet fungi (Mycena s.s.) driven by repeated elements and novel gene families across ecological guilds.</title>
        <authorList>
            <consortium name="Lawrence Berkeley National Laboratory"/>
            <person name="Harder C.B."/>
            <person name="Miyauchi S."/>
            <person name="Viragh M."/>
            <person name="Kuo A."/>
            <person name="Thoen E."/>
            <person name="Andreopoulos B."/>
            <person name="Lu D."/>
            <person name="Skrede I."/>
            <person name="Drula E."/>
            <person name="Henrissat B."/>
            <person name="Morin E."/>
            <person name="Kohler A."/>
            <person name="Barry K."/>
            <person name="LaButti K."/>
            <person name="Morin E."/>
            <person name="Salamov A."/>
            <person name="Lipzen A."/>
            <person name="Mereny Z."/>
            <person name="Hegedus B."/>
            <person name="Baldrian P."/>
            <person name="Stursova M."/>
            <person name="Weitz H."/>
            <person name="Taylor A."/>
            <person name="Grigoriev I.V."/>
            <person name="Nagy L.G."/>
            <person name="Martin F."/>
            <person name="Kauserud H."/>
        </authorList>
    </citation>
    <scope>NUCLEOTIDE SEQUENCE</scope>
    <source>
        <strain evidence="1">9284</strain>
    </source>
</reference>
<evidence type="ECO:0000313" key="2">
    <source>
        <dbReference type="Proteomes" id="UP001221142"/>
    </source>
</evidence>
<dbReference type="EMBL" id="JARKIF010000006">
    <property type="protein sequence ID" value="KAJ7636611.1"/>
    <property type="molecule type" value="Genomic_DNA"/>
</dbReference>
<proteinExistence type="predicted"/>
<accession>A0AAD7C1H1</accession>
<dbReference type="Proteomes" id="UP001221142">
    <property type="component" value="Unassembled WGS sequence"/>
</dbReference>
<sequence>MRGFGGGFDSSGCLVRKMTKEFFPSLPCRLCRRMSRFGSCISTVICVWSDKGTVHLFNLVVFGASNRQSTFSPLTPYLPLPKYFQSERSYAQYRIPVQSAHISLSQTSSMRAPPSDVDEERCVVGWIEAPGTEEGGWVEHQLVALTYAGGWYRLLLPQDVNKVYVLKDTESQVHRMSPMKM</sequence>
<keyword evidence="2" id="KW-1185">Reference proteome</keyword>
<organism evidence="1 2">
    <name type="scientific">Roridomyces roridus</name>
    <dbReference type="NCBI Taxonomy" id="1738132"/>
    <lineage>
        <taxon>Eukaryota</taxon>
        <taxon>Fungi</taxon>
        <taxon>Dikarya</taxon>
        <taxon>Basidiomycota</taxon>
        <taxon>Agaricomycotina</taxon>
        <taxon>Agaricomycetes</taxon>
        <taxon>Agaricomycetidae</taxon>
        <taxon>Agaricales</taxon>
        <taxon>Marasmiineae</taxon>
        <taxon>Mycenaceae</taxon>
        <taxon>Roridomyces</taxon>
    </lineage>
</organism>
<name>A0AAD7C1H1_9AGAR</name>
<dbReference type="AlphaFoldDB" id="A0AAD7C1H1"/>
<gene>
    <name evidence="1" type="ORF">FB45DRAFT_1138370</name>
</gene>
<evidence type="ECO:0000313" key="1">
    <source>
        <dbReference type="EMBL" id="KAJ7636611.1"/>
    </source>
</evidence>